<keyword evidence="1" id="KW-0812">Transmembrane</keyword>
<evidence type="ECO:0000313" key="3">
    <source>
        <dbReference type="Proteomes" id="UP001595758"/>
    </source>
</evidence>
<protein>
    <submittedName>
        <fullName evidence="2">YggT family protein</fullName>
    </submittedName>
</protein>
<dbReference type="Pfam" id="PF02325">
    <property type="entry name" value="CCB3_YggT"/>
    <property type="match status" value="2"/>
</dbReference>
<sequence length="192" mass="22253">MSGFYIAGAFLFNTIFSLIIYLLWLRIFLRYYRVSSLHPFGRLIFTLSDPLVNPIERLVYRGKKRLPQYDWCCLGLIIVVEIIKFLLLGLIALKILMPPLYLLLYVAADLIIQPLDILFYALLIRIIISFFNTQYQHHPVIDIVMLITAPLIKLGLRIVPNISGFDFGPYIVLIMLKVITLFIRGSLPVMFM</sequence>
<keyword evidence="3" id="KW-1185">Reference proteome</keyword>
<keyword evidence="1" id="KW-1133">Transmembrane helix</keyword>
<feature type="transmembrane region" description="Helical" evidence="1">
    <location>
        <begin position="6"/>
        <end position="29"/>
    </location>
</feature>
<dbReference type="EMBL" id="JBHSAB010000006">
    <property type="protein sequence ID" value="MFC3908539.1"/>
    <property type="molecule type" value="Genomic_DNA"/>
</dbReference>
<dbReference type="Proteomes" id="UP001595758">
    <property type="component" value="Unassembled WGS sequence"/>
</dbReference>
<evidence type="ECO:0000313" key="2">
    <source>
        <dbReference type="EMBL" id="MFC3908539.1"/>
    </source>
</evidence>
<gene>
    <name evidence="2" type="ORF">ACFORL_05550</name>
</gene>
<dbReference type="InterPro" id="IPR003425">
    <property type="entry name" value="CCB3/YggT"/>
</dbReference>
<feature type="transmembrane region" description="Helical" evidence="1">
    <location>
        <begin position="102"/>
        <end position="128"/>
    </location>
</feature>
<name>A0ABV8CDZ3_9GAMM</name>
<organism evidence="2 3">
    <name type="scientific">Legionella dresdenensis</name>
    <dbReference type="NCBI Taxonomy" id="450200"/>
    <lineage>
        <taxon>Bacteria</taxon>
        <taxon>Pseudomonadati</taxon>
        <taxon>Pseudomonadota</taxon>
        <taxon>Gammaproteobacteria</taxon>
        <taxon>Legionellales</taxon>
        <taxon>Legionellaceae</taxon>
        <taxon>Legionella</taxon>
    </lineage>
</organism>
<feature type="transmembrane region" description="Helical" evidence="1">
    <location>
        <begin position="71"/>
        <end position="96"/>
    </location>
</feature>
<evidence type="ECO:0000256" key="1">
    <source>
        <dbReference type="SAM" id="Phobius"/>
    </source>
</evidence>
<feature type="transmembrane region" description="Helical" evidence="1">
    <location>
        <begin position="170"/>
        <end position="191"/>
    </location>
</feature>
<dbReference type="RefSeq" id="WP_382341923.1">
    <property type="nucleotide sequence ID" value="NZ_JBHSAB010000006.1"/>
</dbReference>
<comment type="caution">
    <text evidence="2">The sequence shown here is derived from an EMBL/GenBank/DDBJ whole genome shotgun (WGS) entry which is preliminary data.</text>
</comment>
<proteinExistence type="predicted"/>
<keyword evidence="1" id="KW-0472">Membrane</keyword>
<accession>A0ABV8CDZ3</accession>
<reference evidence="3" key="1">
    <citation type="journal article" date="2019" name="Int. J. Syst. Evol. Microbiol.">
        <title>The Global Catalogue of Microorganisms (GCM) 10K type strain sequencing project: providing services to taxonomists for standard genome sequencing and annotation.</title>
        <authorList>
            <consortium name="The Broad Institute Genomics Platform"/>
            <consortium name="The Broad Institute Genome Sequencing Center for Infectious Disease"/>
            <person name="Wu L."/>
            <person name="Ma J."/>
        </authorList>
    </citation>
    <scope>NUCLEOTIDE SEQUENCE [LARGE SCALE GENOMIC DNA]</scope>
    <source>
        <strain evidence="3">CCUG 59858</strain>
    </source>
</reference>
<feature type="transmembrane region" description="Helical" evidence="1">
    <location>
        <begin position="140"/>
        <end position="158"/>
    </location>
</feature>